<evidence type="ECO:0000313" key="1">
    <source>
        <dbReference type="EMBL" id="MCY1011441.1"/>
    </source>
</evidence>
<dbReference type="RefSeq" id="WP_267774714.1">
    <property type="nucleotide sequence ID" value="NZ_JAPNKE010000002.1"/>
</dbReference>
<sequence>MLDVAWDGGSRRLDPQAPGAALDLRRELGVWTGEYGVQIAEDGQITRYRCEPDERLAADPEPAAALDLTAAAGT</sequence>
<dbReference type="AlphaFoldDB" id="A0A9X3J1A7"/>
<accession>A0A9X3J1A7</accession>
<protein>
    <submittedName>
        <fullName evidence="1">Uncharacterized protein</fullName>
    </submittedName>
</protein>
<proteinExistence type="predicted"/>
<name>A0A9X3J1A7_9BACT</name>
<organism evidence="1 2">
    <name type="scientific">Nannocystis pusilla</name>
    <dbReference type="NCBI Taxonomy" id="889268"/>
    <lineage>
        <taxon>Bacteria</taxon>
        <taxon>Pseudomonadati</taxon>
        <taxon>Myxococcota</taxon>
        <taxon>Polyangia</taxon>
        <taxon>Nannocystales</taxon>
        <taxon>Nannocystaceae</taxon>
        <taxon>Nannocystis</taxon>
    </lineage>
</organism>
<gene>
    <name evidence="1" type="ORF">OV079_38955</name>
</gene>
<comment type="caution">
    <text evidence="1">The sequence shown here is derived from an EMBL/GenBank/DDBJ whole genome shotgun (WGS) entry which is preliminary data.</text>
</comment>
<keyword evidence="2" id="KW-1185">Reference proteome</keyword>
<dbReference type="Proteomes" id="UP001150924">
    <property type="component" value="Unassembled WGS sequence"/>
</dbReference>
<reference evidence="1" key="1">
    <citation type="submission" date="2022-11" db="EMBL/GenBank/DDBJ databases">
        <title>Minimal conservation of predation-associated metabolite biosynthetic gene clusters underscores biosynthetic potential of Myxococcota including descriptions for ten novel species: Archangium lansinium sp. nov., Myxococcus landrumus sp. nov., Nannocystis bai.</title>
        <authorList>
            <person name="Ahearne A."/>
            <person name="Stevens C."/>
            <person name="Phillips K."/>
        </authorList>
    </citation>
    <scope>NUCLEOTIDE SEQUENCE</scope>
    <source>
        <strain evidence="1">Na p29</strain>
    </source>
</reference>
<dbReference type="EMBL" id="JAPNKE010000002">
    <property type="protein sequence ID" value="MCY1011441.1"/>
    <property type="molecule type" value="Genomic_DNA"/>
</dbReference>
<evidence type="ECO:0000313" key="2">
    <source>
        <dbReference type="Proteomes" id="UP001150924"/>
    </source>
</evidence>